<dbReference type="RefSeq" id="WP_012965609.1">
    <property type="nucleotide sequence ID" value="NC_013849.1"/>
</dbReference>
<evidence type="ECO:0000259" key="1">
    <source>
        <dbReference type="Pfam" id="PF14947"/>
    </source>
</evidence>
<dbReference type="InterPro" id="IPR036388">
    <property type="entry name" value="WH-like_DNA-bd_sf"/>
</dbReference>
<protein>
    <submittedName>
        <fullName evidence="2">Phenylalanyl-tRNA synthetase subunit alpha</fullName>
    </submittedName>
</protein>
<dbReference type="HOGENOM" id="CLU_2783871_0_0_2"/>
<dbReference type="Pfam" id="PF14947">
    <property type="entry name" value="HTH_45"/>
    <property type="match status" value="1"/>
</dbReference>
<name>D3RXQ3_FERPA</name>
<dbReference type="Proteomes" id="UP000002613">
    <property type="component" value="Chromosome"/>
</dbReference>
<dbReference type="GO" id="GO:0004812">
    <property type="term" value="F:aminoacyl-tRNA ligase activity"/>
    <property type="evidence" value="ECO:0007669"/>
    <property type="project" value="UniProtKB-KW"/>
</dbReference>
<keyword evidence="2" id="KW-0436">Ligase</keyword>
<dbReference type="eggNOG" id="arCOG01060">
    <property type="taxonomic scope" value="Archaea"/>
</dbReference>
<feature type="domain" description="ArnR1-like winged helix-turn-helix" evidence="1">
    <location>
        <begin position="7"/>
        <end position="67"/>
    </location>
</feature>
<sequence length="68" mass="8073">MSHEIRVLEYLMHEKSKIEDMSKNMRIPEVILRSVLRALEEKKLVKAEGDVFSITEEGKKYLIELKRL</sequence>
<keyword evidence="2" id="KW-0030">Aminoacyl-tRNA synthetase</keyword>
<dbReference type="PaxDb" id="589924-Ferp_1107"/>
<evidence type="ECO:0000313" key="3">
    <source>
        <dbReference type="Proteomes" id="UP000002613"/>
    </source>
</evidence>
<dbReference type="AlphaFoldDB" id="D3RXQ3"/>
<keyword evidence="3" id="KW-1185">Reference proteome</keyword>
<reference evidence="2 3" key="2">
    <citation type="journal article" date="2011" name="Stand. Genomic Sci.">
        <title>Complete genome sequence of Ferroglobus placidus AEDII12DO.</title>
        <authorList>
            <person name="Anderson I."/>
            <person name="Risso C."/>
            <person name="Holmes D."/>
            <person name="Lucas S."/>
            <person name="Copeland A."/>
            <person name="Lapidus A."/>
            <person name="Cheng J.F."/>
            <person name="Bruce D."/>
            <person name="Goodwin L."/>
            <person name="Pitluck S."/>
            <person name="Saunders E."/>
            <person name="Brettin T."/>
            <person name="Detter J.C."/>
            <person name="Han C."/>
            <person name="Tapia R."/>
            <person name="Larimer F."/>
            <person name="Land M."/>
            <person name="Hauser L."/>
            <person name="Woyke T."/>
            <person name="Lovley D."/>
            <person name="Kyrpides N."/>
            <person name="Ivanova N."/>
        </authorList>
    </citation>
    <scope>NUCLEOTIDE SEQUENCE [LARGE SCALE GENOMIC DNA]</scope>
    <source>
        <strain evidence="3">DSM 10642 / AEDII12DO</strain>
    </source>
</reference>
<accession>D3RXQ3</accession>
<organism evidence="2 3">
    <name type="scientific">Ferroglobus placidus (strain DSM 10642 / AEDII12DO)</name>
    <dbReference type="NCBI Taxonomy" id="589924"/>
    <lineage>
        <taxon>Archaea</taxon>
        <taxon>Methanobacteriati</taxon>
        <taxon>Methanobacteriota</taxon>
        <taxon>Archaeoglobi</taxon>
        <taxon>Archaeoglobales</taxon>
        <taxon>Archaeoglobaceae</taxon>
        <taxon>Ferroglobus</taxon>
    </lineage>
</organism>
<dbReference type="STRING" id="589924.Ferp_1107"/>
<dbReference type="Gene3D" id="1.10.10.10">
    <property type="entry name" value="Winged helix-like DNA-binding domain superfamily/Winged helix DNA-binding domain"/>
    <property type="match status" value="1"/>
</dbReference>
<dbReference type="InterPro" id="IPR038723">
    <property type="entry name" value="ArnR1-like_HTH"/>
</dbReference>
<gene>
    <name evidence="2" type="ordered locus">Ferp_1107</name>
</gene>
<dbReference type="EMBL" id="CP001899">
    <property type="protein sequence ID" value="ADC65266.1"/>
    <property type="molecule type" value="Genomic_DNA"/>
</dbReference>
<proteinExistence type="predicted"/>
<dbReference type="InterPro" id="IPR036390">
    <property type="entry name" value="WH_DNA-bd_sf"/>
</dbReference>
<reference evidence="3" key="1">
    <citation type="submission" date="2010-02" db="EMBL/GenBank/DDBJ databases">
        <title>Complete sequence of Ferroglobus placidus DSM 10642.</title>
        <authorList>
            <consortium name="US DOE Joint Genome Institute"/>
            <person name="Lucas S."/>
            <person name="Copeland A."/>
            <person name="Lapidus A."/>
            <person name="Cheng J.-F."/>
            <person name="Bruce D."/>
            <person name="Goodwin L."/>
            <person name="Pitluck S."/>
            <person name="Saunders E."/>
            <person name="Brettin T."/>
            <person name="Detter J.C."/>
            <person name="Han C."/>
            <person name="Tapia R."/>
            <person name="Larimer F."/>
            <person name="Land M."/>
            <person name="Hauser L."/>
            <person name="Kyrpides N."/>
            <person name="Ivanova N."/>
            <person name="Holmes D."/>
            <person name="Lovley D."/>
            <person name="Kyrpides N."/>
            <person name="Anderson I.J."/>
            <person name="Woyke T."/>
        </authorList>
    </citation>
    <scope>NUCLEOTIDE SEQUENCE [LARGE SCALE GENOMIC DNA]</scope>
    <source>
        <strain evidence="3">DSM 10642 / AEDII12DO</strain>
    </source>
</reference>
<dbReference type="GeneID" id="8778617"/>
<dbReference type="KEGG" id="fpl:Ferp_1107"/>
<dbReference type="SUPFAM" id="SSF46785">
    <property type="entry name" value="Winged helix' DNA-binding domain"/>
    <property type="match status" value="1"/>
</dbReference>
<evidence type="ECO:0000313" key="2">
    <source>
        <dbReference type="EMBL" id="ADC65266.1"/>
    </source>
</evidence>